<dbReference type="EMBL" id="JABTTQ020000258">
    <property type="protein sequence ID" value="KAK6140772.1"/>
    <property type="molecule type" value="Genomic_DNA"/>
</dbReference>
<proteinExistence type="inferred from homology"/>
<dbReference type="InterPro" id="IPR000222">
    <property type="entry name" value="PP2C_BS"/>
</dbReference>
<dbReference type="EC" id="3.1.3.16" evidence="3"/>
<evidence type="ECO:0000313" key="12">
    <source>
        <dbReference type="Proteomes" id="UP001318860"/>
    </source>
</evidence>
<dbReference type="InterPro" id="IPR036457">
    <property type="entry name" value="PPM-type-like_dom_sf"/>
</dbReference>
<keyword evidence="4" id="KW-0479">Metal-binding</keyword>
<dbReference type="SUPFAM" id="SSF81606">
    <property type="entry name" value="PP2C-like"/>
    <property type="match status" value="1"/>
</dbReference>
<sequence length="345" mass="37823">MMELNPCIQIYDDTNYGHENAVYYTGIDTNTNGSKKIGSTYSHTGSKGLNQDSAILFQGYGIEDGAFVGVFDGHGKNGHIISNIVRNRLPSLILSQRNPIPQSEKLESESSKSFLKWKEACVSAFKVMDKEIKFLDTVDCSCSGTTASVVVKQGEDLVVANLGDSRAVLGTRTENGIMAIQLTTDLKPGVPCEAERIRKCHGRVLALKEEPHIQRVWLPYDDSPGLAMSRAFGDFVLKNHGIICIPDVSYHRLTPNDEFLVVASDGVWDVLNNDQVMSIVSSTHSEEGAAKAIVDAAIGSWKQKFPNSKRDDCTKEQFLEELGMTIHPASIKTRPTMPCLGCPVL</sequence>
<keyword evidence="6" id="KW-0460">Magnesium</keyword>
<organism evidence="11 12">
    <name type="scientific">Rehmannia glutinosa</name>
    <name type="common">Chinese foxglove</name>
    <dbReference type="NCBI Taxonomy" id="99300"/>
    <lineage>
        <taxon>Eukaryota</taxon>
        <taxon>Viridiplantae</taxon>
        <taxon>Streptophyta</taxon>
        <taxon>Embryophyta</taxon>
        <taxon>Tracheophyta</taxon>
        <taxon>Spermatophyta</taxon>
        <taxon>Magnoliopsida</taxon>
        <taxon>eudicotyledons</taxon>
        <taxon>Gunneridae</taxon>
        <taxon>Pentapetalae</taxon>
        <taxon>asterids</taxon>
        <taxon>lamiids</taxon>
        <taxon>Lamiales</taxon>
        <taxon>Orobanchaceae</taxon>
        <taxon>Rehmannieae</taxon>
        <taxon>Rehmannia</taxon>
    </lineage>
</organism>
<dbReference type="CDD" id="cd00143">
    <property type="entry name" value="PP2Cc"/>
    <property type="match status" value="1"/>
</dbReference>
<comment type="cofactor">
    <cofactor evidence="1">
        <name>Mn(2+)</name>
        <dbReference type="ChEBI" id="CHEBI:29035"/>
    </cofactor>
</comment>
<reference evidence="11 12" key="1">
    <citation type="journal article" date="2021" name="Comput. Struct. Biotechnol. J.">
        <title>De novo genome assembly of the potent medicinal plant Rehmannia glutinosa using nanopore technology.</title>
        <authorList>
            <person name="Ma L."/>
            <person name="Dong C."/>
            <person name="Song C."/>
            <person name="Wang X."/>
            <person name="Zheng X."/>
            <person name="Niu Y."/>
            <person name="Chen S."/>
            <person name="Feng W."/>
        </authorList>
    </citation>
    <scope>NUCLEOTIDE SEQUENCE [LARGE SCALE GENOMIC DNA]</scope>
    <source>
        <tissue evidence="11">Leaves</tissue>
    </source>
</reference>
<evidence type="ECO:0000256" key="4">
    <source>
        <dbReference type="ARBA" id="ARBA00022723"/>
    </source>
</evidence>
<dbReference type="Pfam" id="PF00481">
    <property type="entry name" value="PP2C"/>
    <property type="match status" value="1"/>
</dbReference>
<dbReference type="PROSITE" id="PS51746">
    <property type="entry name" value="PPM_2"/>
    <property type="match status" value="1"/>
</dbReference>
<evidence type="ECO:0000256" key="3">
    <source>
        <dbReference type="ARBA" id="ARBA00013081"/>
    </source>
</evidence>
<name>A0ABR0W3G5_REHGL</name>
<evidence type="ECO:0000256" key="2">
    <source>
        <dbReference type="ARBA" id="ARBA00001946"/>
    </source>
</evidence>
<keyword evidence="7 9" id="KW-0904">Protein phosphatase</keyword>
<keyword evidence="12" id="KW-1185">Reference proteome</keyword>
<evidence type="ECO:0000256" key="8">
    <source>
        <dbReference type="ARBA" id="ARBA00023211"/>
    </source>
</evidence>
<protein>
    <recommendedName>
        <fullName evidence="3">protein-serine/threonine phosphatase</fullName>
        <ecNumber evidence="3">3.1.3.16</ecNumber>
    </recommendedName>
</protein>
<evidence type="ECO:0000259" key="10">
    <source>
        <dbReference type="PROSITE" id="PS51746"/>
    </source>
</evidence>
<evidence type="ECO:0000256" key="5">
    <source>
        <dbReference type="ARBA" id="ARBA00022801"/>
    </source>
</evidence>
<evidence type="ECO:0000256" key="7">
    <source>
        <dbReference type="ARBA" id="ARBA00022912"/>
    </source>
</evidence>
<evidence type="ECO:0000256" key="9">
    <source>
        <dbReference type="RuleBase" id="RU003465"/>
    </source>
</evidence>
<keyword evidence="8" id="KW-0464">Manganese</keyword>
<dbReference type="Proteomes" id="UP001318860">
    <property type="component" value="Unassembled WGS sequence"/>
</dbReference>
<dbReference type="InterPro" id="IPR015655">
    <property type="entry name" value="PP2C"/>
</dbReference>
<dbReference type="InterPro" id="IPR001932">
    <property type="entry name" value="PPM-type_phosphatase-like_dom"/>
</dbReference>
<comment type="caution">
    <text evidence="11">The sequence shown here is derived from an EMBL/GenBank/DDBJ whole genome shotgun (WGS) entry which is preliminary data.</text>
</comment>
<feature type="domain" description="PPM-type phosphatase" evidence="10">
    <location>
        <begin position="36"/>
        <end position="320"/>
    </location>
</feature>
<comment type="similarity">
    <text evidence="9">Belongs to the PP2C family.</text>
</comment>
<evidence type="ECO:0000256" key="1">
    <source>
        <dbReference type="ARBA" id="ARBA00001936"/>
    </source>
</evidence>
<keyword evidence="5 9" id="KW-0378">Hydrolase</keyword>
<dbReference type="PANTHER" id="PTHR47992">
    <property type="entry name" value="PROTEIN PHOSPHATASE"/>
    <property type="match status" value="1"/>
</dbReference>
<gene>
    <name evidence="11" type="ORF">DH2020_025491</name>
</gene>
<accession>A0ABR0W3G5</accession>
<dbReference type="PROSITE" id="PS01032">
    <property type="entry name" value="PPM_1"/>
    <property type="match status" value="1"/>
</dbReference>
<comment type="cofactor">
    <cofactor evidence="2">
        <name>Mg(2+)</name>
        <dbReference type="ChEBI" id="CHEBI:18420"/>
    </cofactor>
</comment>
<dbReference type="Gene3D" id="3.60.40.10">
    <property type="entry name" value="PPM-type phosphatase domain"/>
    <property type="match status" value="1"/>
</dbReference>
<evidence type="ECO:0000313" key="11">
    <source>
        <dbReference type="EMBL" id="KAK6140772.1"/>
    </source>
</evidence>
<dbReference type="SMART" id="SM00332">
    <property type="entry name" value="PP2Cc"/>
    <property type="match status" value="1"/>
</dbReference>
<evidence type="ECO:0000256" key="6">
    <source>
        <dbReference type="ARBA" id="ARBA00022842"/>
    </source>
</evidence>